<accession>A0A0K1Q841</accession>
<evidence type="ECO:0000313" key="1">
    <source>
        <dbReference type="EMBL" id="AKV01981.1"/>
    </source>
</evidence>
<evidence type="ECO:0000313" key="2">
    <source>
        <dbReference type="Proteomes" id="UP000064967"/>
    </source>
</evidence>
<keyword evidence="2" id="KW-1185">Reference proteome</keyword>
<dbReference type="AlphaFoldDB" id="A0A0K1Q841"/>
<dbReference type="EMBL" id="CP012333">
    <property type="protein sequence ID" value="AKV01981.1"/>
    <property type="molecule type" value="Genomic_DNA"/>
</dbReference>
<gene>
    <name evidence="1" type="ORF">AKJ09_08644</name>
</gene>
<name>A0A0K1Q841_9BACT</name>
<dbReference type="KEGG" id="llu:AKJ09_08644"/>
<sequence>MTVFLPARAFPASAPAPRRIEVTRMGEVGKRLGRRQPRAVRR</sequence>
<organism evidence="1 2">
    <name type="scientific">Labilithrix luteola</name>
    <dbReference type="NCBI Taxonomy" id="1391654"/>
    <lineage>
        <taxon>Bacteria</taxon>
        <taxon>Pseudomonadati</taxon>
        <taxon>Myxococcota</taxon>
        <taxon>Polyangia</taxon>
        <taxon>Polyangiales</taxon>
        <taxon>Labilitrichaceae</taxon>
        <taxon>Labilithrix</taxon>
    </lineage>
</organism>
<dbReference type="Proteomes" id="UP000064967">
    <property type="component" value="Chromosome"/>
</dbReference>
<proteinExistence type="predicted"/>
<reference evidence="1 2" key="1">
    <citation type="submission" date="2015-08" db="EMBL/GenBank/DDBJ databases">
        <authorList>
            <person name="Babu N.S."/>
            <person name="Beckwith C.J."/>
            <person name="Beseler K.G."/>
            <person name="Brison A."/>
            <person name="Carone J.V."/>
            <person name="Caskin T.P."/>
            <person name="Diamond M."/>
            <person name="Durham M.E."/>
            <person name="Foxe J.M."/>
            <person name="Go M."/>
            <person name="Henderson B.A."/>
            <person name="Jones I.B."/>
            <person name="McGettigan J.A."/>
            <person name="Micheletti S.J."/>
            <person name="Nasrallah M.E."/>
            <person name="Ortiz D."/>
            <person name="Piller C.R."/>
            <person name="Privatt S.R."/>
            <person name="Schneider S.L."/>
            <person name="Sharp S."/>
            <person name="Smith T.C."/>
            <person name="Stanton J.D."/>
            <person name="Ullery H.E."/>
            <person name="Wilson R.J."/>
            <person name="Serrano M.G."/>
            <person name="Buck G."/>
            <person name="Lee V."/>
            <person name="Wang Y."/>
            <person name="Carvalho R."/>
            <person name="Voegtly L."/>
            <person name="Shi R."/>
            <person name="Duckworth R."/>
            <person name="Johnson A."/>
            <person name="Loviza R."/>
            <person name="Walstead R."/>
            <person name="Shah Z."/>
            <person name="Kiflezghi M."/>
            <person name="Wade K."/>
            <person name="Ball S.L."/>
            <person name="Bradley K.W."/>
            <person name="Asai D.J."/>
            <person name="Bowman C.A."/>
            <person name="Russell D.A."/>
            <person name="Pope W.H."/>
            <person name="Jacobs-Sera D."/>
            <person name="Hendrix R.W."/>
            <person name="Hatfull G.F."/>
        </authorList>
    </citation>
    <scope>NUCLEOTIDE SEQUENCE [LARGE SCALE GENOMIC DNA]</scope>
    <source>
        <strain evidence="1 2">DSM 27648</strain>
    </source>
</reference>
<protein>
    <submittedName>
        <fullName evidence="1">Uncharacterized protein</fullName>
    </submittedName>
</protein>